<accession>A0A3S0WT82</accession>
<sequence>MSDPSQTEPLLGVLESPRSTAGGESRGHVATGASMANATRPVLPQSRRMRLCEVGYEDIPKLSSLFAQTRMYPLLLDSPTRFIDVAAIVACVQRLYASSHGLGAWQAEAPDGAFIGLFSLLPIEGTADVEIHVRLKPEAWGRWYAIEGTRLLCQRAFEVVGLPRLFGYCHPDHQRVRRIMSYFGFRDLGLCEHRRQMAHCYELDAETWRERGATLAH</sequence>
<evidence type="ECO:0000259" key="2">
    <source>
        <dbReference type="Pfam" id="PF13302"/>
    </source>
</evidence>
<gene>
    <name evidence="3" type="ORF">EKH80_19795</name>
</gene>
<feature type="domain" description="N-acetyltransferase" evidence="2">
    <location>
        <begin position="51"/>
        <end position="186"/>
    </location>
</feature>
<dbReference type="GO" id="GO:0016747">
    <property type="term" value="F:acyltransferase activity, transferring groups other than amino-acyl groups"/>
    <property type="evidence" value="ECO:0007669"/>
    <property type="project" value="InterPro"/>
</dbReference>
<dbReference type="SUPFAM" id="SSF55729">
    <property type="entry name" value="Acyl-CoA N-acyltransferases (Nat)"/>
    <property type="match status" value="1"/>
</dbReference>
<evidence type="ECO:0000256" key="1">
    <source>
        <dbReference type="SAM" id="MobiDB-lite"/>
    </source>
</evidence>
<dbReference type="InterPro" id="IPR051531">
    <property type="entry name" value="N-acetyltransferase"/>
</dbReference>
<dbReference type="InterPro" id="IPR000182">
    <property type="entry name" value="GNAT_dom"/>
</dbReference>
<feature type="region of interest" description="Disordered" evidence="1">
    <location>
        <begin position="1"/>
        <end position="37"/>
    </location>
</feature>
<dbReference type="InterPro" id="IPR016181">
    <property type="entry name" value="Acyl_CoA_acyltransferase"/>
</dbReference>
<evidence type="ECO:0000313" key="4">
    <source>
        <dbReference type="Proteomes" id="UP000274358"/>
    </source>
</evidence>
<dbReference type="PANTHER" id="PTHR43792:SF1">
    <property type="entry name" value="N-ACETYLTRANSFERASE DOMAIN-CONTAINING PROTEIN"/>
    <property type="match status" value="1"/>
</dbReference>
<name>A0A3S0WT82_9GAMM</name>
<protein>
    <submittedName>
        <fullName evidence="3">N-acetyltransferase</fullName>
    </submittedName>
</protein>
<dbReference type="EMBL" id="RYYV01000021">
    <property type="protein sequence ID" value="RUL70875.1"/>
    <property type="molecule type" value="Genomic_DNA"/>
</dbReference>
<comment type="caution">
    <text evidence="3">The sequence shown here is derived from an EMBL/GenBank/DDBJ whole genome shotgun (WGS) entry which is preliminary data.</text>
</comment>
<organism evidence="3 4">
    <name type="scientific">Dyella choica</name>
    <dbReference type="NCBI Taxonomy" id="1927959"/>
    <lineage>
        <taxon>Bacteria</taxon>
        <taxon>Pseudomonadati</taxon>
        <taxon>Pseudomonadota</taxon>
        <taxon>Gammaproteobacteria</taxon>
        <taxon>Lysobacterales</taxon>
        <taxon>Rhodanobacteraceae</taxon>
        <taxon>Dyella</taxon>
    </lineage>
</organism>
<reference evidence="3 4" key="1">
    <citation type="submission" date="2018-12" db="EMBL/GenBank/DDBJ databases">
        <title>Dyella dinghuensis sp. nov. DHOA06 and Dyella choica sp. nov. 4M-K27, isolated from forest soil.</title>
        <authorList>
            <person name="Qiu L.-H."/>
            <person name="Gao Z.-H."/>
        </authorList>
    </citation>
    <scope>NUCLEOTIDE SEQUENCE [LARGE SCALE GENOMIC DNA]</scope>
    <source>
        <strain evidence="3 4">4M-K27</strain>
    </source>
</reference>
<dbReference type="AlphaFoldDB" id="A0A3S0WT82"/>
<dbReference type="Proteomes" id="UP000274358">
    <property type="component" value="Unassembled WGS sequence"/>
</dbReference>
<proteinExistence type="predicted"/>
<keyword evidence="4" id="KW-1185">Reference proteome</keyword>
<dbReference type="PANTHER" id="PTHR43792">
    <property type="entry name" value="GNAT FAMILY, PUTATIVE (AFU_ORTHOLOGUE AFUA_3G00765)-RELATED-RELATED"/>
    <property type="match status" value="1"/>
</dbReference>
<keyword evidence="3" id="KW-0808">Transferase</keyword>
<dbReference type="Gene3D" id="3.40.630.30">
    <property type="match status" value="1"/>
</dbReference>
<evidence type="ECO:0000313" key="3">
    <source>
        <dbReference type="EMBL" id="RUL70875.1"/>
    </source>
</evidence>
<dbReference type="Pfam" id="PF13302">
    <property type="entry name" value="Acetyltransf_3"/>
    <property type="match status" value="1"/>
</dbReference>